<keyword evidence="4" id="KW-1185">Reference proteome</keyword>
<evidence type="ECO:0000256" key="1">
    <source>
        <dbReference type="SAM" id="MobiDB-lite"/>
    </source>
</evidence>
<evidence type="ECO:0000313" key="3">
    <source>
        <dbReference type="EMBL" id="KAL3647992.1"/>
    </source>
</evidence>
<dbReference type="EMBL" id="JAVIJP010000009">
    <property type="protein sequence ID" value="KAL3647992.1"/>
    <property type="molecule type" value="Genomic_DNA"/>
</dbReference>
<gene>
    <name evidence="3" type="ORF">CASFOL_008960</name>
</gene>
<dbReference type="InterPro" id="IPR012340">
    <property type="entry name" value="NA-bd_OB-fold"/>
</dbReference>
<protein>
    <recommendedName>
        <fullName evidence="2">Replication factor A C-terminal domain-containing protein</fullName>
    </recommendedName>
</protein>
<feature type="region of interest" description="Disordered" evidence="1">
    <location>
        <begin position="272"/>
        <end position="309"/>
    </location>
</feature>
<evidence type="ECO:0000259" key="2">
    <source>
        <dbReference type="Pfam" id="PF08646"/>
    </source>
</evidence>
<dbReference type="InterPro" id="IPR013955">
    <property type="entry name" value="Rep_factor-A_C"/>
</dbReference>
<organism evidence="3 4">
    <name type="scientific">Castilleja foliolosa</name>
    <dbReference type="NCBI Taxonomy" id="1961234"/>
    <lineage>
        <taxon>Eukaryota</taxon>
        <taxon>Viridiplantae</taxon>
        <taxon>Streptophyta</taxon>
        <taxon>Embryophyta</taxon>
        <taxon>Tracheophyta</taxon>
        <taxon>Spermatophyta</taxon>
        <taxon>Magnoliopsida</taxon>
        <taxon>eudicotyledons</taxon>
        <taxon>Gunneridae</taxon>
        <taxon>Pentapetalae</taxon>
        <taxon>asterids</taxon>
        <taxon>lamiids</taxon>
        <taxon>Lamiales</taxon>
        <taxon>Orobanchaceae</taxon>
        <taxon>Pedicularideae</taxon>
        <taxon>Castillejinae</taxon>
        <taxon>Castilleja</taxon>
    </lineage>
</organism>
<dbReference type="Pfam" id="PF08646">
    <property type="entry name" value="Rep_fac-A_C"/>
    <property type="match status" value="1"/>
</dbReference>
<dbReference type="AlphaFoldDB" id="A0ABD3E2I6"/>
<dbReference type="Proteomes" id="UP001632038">
    <property type="component" value="Unassembled WGS sequence"/>
</dbReference>
<dbReference type="SUPFAM" id="SSF50249">
    <property type="entry name" value="Nucleic acid-binding proteins"/>
    <property type="match status" value="1"/>
</dbReference>
<accession>A0ABD3E2I6</accession>
<sequence length="309" mass="35849">MALSSFDYEYFEIYEDVFCKGKRVLTIDELKEKKEDSKYWVEADIFRVDTKKEFWYLACQACSRKIEGNRRCSHCGVITDIDIYKYNVEVYVVDQCGNAKFSLWDEASRKLIGQSAEVVVALEDGVSFVQKQLHGKYGLFEVVTSENMEMDCFTVSRVTVDEEIMDIFKHKYKPHLCPTAKQYESFAAAQKTEQIPWNLDDKWLEDAKKWVQEEPKPDDKLMNEASKWFETGPDESLVDEKWVEEARKWLVVEAAASKPDDSKWPARKLLIQHEGKRKEPSDEVDPGEEKAVKRLKTEGSCEEAGKEGN</sequence>
<dbReference type="Gene3D" id="2.40.50.140">
    <property type="entry name" value="Nucleic acid-binding proteins"/>
    <property type="match status" value="1"/>
</dbReference>
<comment type="caution">
    <text evidence="3">The sequence shown here is derived from an EMBL/GenBank/DDBJ whole genome shotgun (WGS) entry which is preliminary data.</text>
</comment>
<proteinExistence type="predicted"/>
<name>A0ABD3E2I6_9LAMI</name>
<feature type="domain" description="Replication factor A C-terminal" evidence="2">
    <location>
        <begin position="41"/>
        <end position="124"/>
    </location>
</feature>
<evidence type="ECO:0000313" key="4">
    <source>
        <dbReference type="Proteomes" id="UP001632038"/>
    </source>
</evidence>
<reference evidence="4" key="1">
    <citation type="journal article" date="2024" name="IScience">
        <title>Strigolactones Initiate the Formation of Haustorium-like Structures in Castilleja.</title>
        <authorList>
            <person name="Buerger M."/>
            <person name="Peterson D."/>
            <person name="Chory J."/>
        </authorList>
    </citation>
    <scope>NUCLEOTIDE SEQUENCE [LARGE SCALE GENOMIC DNA]</scope>
</reference>